<dbReference type="EC" id="4.1.1.48" evidence="9"/>
<dbReference type="GO" id="GO:0004640">
    <property type="term" value="F:phosphoribosylanthranilate isomerase activity"/>
    <property type="evidence" value="ECO:0007669"/>
    <property type="project" value="TreeGrafter"/>
</dbReference>
<dbReference type="PROSITE" id="PS00614">
    <property type="entry name" value="IGPS"/>
    <property type="match status" value="1"/>
</dbReference>
<dbReference type="RefSeq" id="WP_150203370.1">
    <property type="nucleotide sequence ID" value="NZ_CAUQTN010000113.1"/>
</dbReference>
<name>A0A5P1X2X8_9LACO</name>
<dbReference type="KEGG" id="lnn:F0161_01600"/>
<keyword evidence="8 9" id="KW-0456">Lyase</keyword>
<keyword evidence="6 9" id="KW-0822">Tryptophan biosynthesis</keyword>
<dbReference type="NCBIfam" id="NF001377">
    <property type="entry name" value="PRK00278.2-4"/>
    <property type="match status" value="1"/>
</dbReference>
<evidence type="ECO:0000256" key="5">
    <source>
        <dbReference type="ARBA" id="ARBA00022793"/>
    </source>
</evidence>
<dbReference type="InterPro" id="IPR011060">
    <property type="entry name" value="RibuloseP-bd_barrel"/>
</dbReference>
<dbReference type="Proteomes" id="UP000325295">
    <property type="component" value="Chromosome"/>
</dbReference>
<dbReference type="AlphaFoldDB" id="A0A5P1X2X8"/>
<dbReference type="OrthoDB" id="9804217at2"/>
<evidence type="ECO:0000256" key="2">
    <source>
        <dbReference type="ARBA" id="ARBA00004696"/>
    </source>
</evidence>
<dbReference type="InterPro" id="IPR013785">
    <property type="entry name" value="Aldolase_TIM"/>
</dbReference>
<sequence>MILNDLVASTKKRVAASKQQISTDEMKQQALAMPVKKERPFEQALAKDGLNIISEVKKASPSKGIIAEDFPYLEIAKSYDAAGADAISVLTEPEYFKGSIEYLREIAAEVSIPVLRKDFVVDEYMIYEAKVAGASAILLIVAILTDQELQANLALADSLGLSVLVEAHDENEIQRALTAGAKIIGVNNRNLKDFTVDFSNSERLRKLVPSDKIFVAESGVKKPADVVELKQHDIHVALIGETLMRSDDKQAMIRELKEA</sequence>
<evidence type="ECO:0000256" key="1">
    <source>
        <dbReference type="ARBA" id="ARBA00001633"/>
    </source>
</evidence>
<dbReference type="InterPro" id="IPR013798">
    <property type="entry name" value="Indole-3-glycerol_P_synth_dom"/>
</dbReference>
<dbReference type="Pfam" id="PF00218">
    <property type="entry name" value="IGPS"/>
    <property type="match status" value="1"/>
</dbReference>
<keyword evidence="4 9" id="KW-0028">Amino-acid biosynthesis</keyword>
<comment type="pathway">
    <text evidence="2 9">Amino-acid biosynthesis; L-tryptophan biosynthesis; L-tryptophan from chorismate: step 4/5.</text>
</comment>
<dbReference type="InterPro" id="IPR045186">
    <property type="entry name" value="Indole-3-glycerol_P_synth"/>
</dbReference>
<dbReference type="PANTHER" id="PTHR22854">
    <property type="entry name" value="TRYPTOPHAN BIOSYNTHESIS PROTEIN"/>
    <property type="match status" value="1"/>
</dbReference>
<evidence type="ECO:0000256" key="8">
    <source>
        <dbReference type="ARBA" id="ARBA00023239"/>
    </source>
</evidence>
<evidence type="ECO:0000256" key="7">
    <source>
        <dbReference type="ARBA" id="ARBA00023141"/>
    </source>
</evidence>
<dbReference type="GO" id="GO:0004425">
    <property type="term" value="F:indole-3-glycerol-phosphate synthase activity"/>
    <property type="evidence" value="ECO:0007669"/>
    <property type="project" value="UniProtKB-UniRule"/>
</dbReference>
<evidence type="ECO:0000256" key="9">
    <source>
        <dbReference type="HAMAP-Rule" id="MF_00134"/>
    </source>
</evidence>
<evidence type="ECO:0000313" key="12">
    <source>
        <dbReference type="Proteomes" id="UP000325295"/>
    </source>
</evidence>
<dbReference type="Gene3D" id="3.20.20.70">
    <property type="entry name" value="Aldolase class I"/>
    <property type="match status" value="1"/>
</dbReference>
<proteinExistence type="inferred from homology"/>
<protein>
    <recommendedName>
        <fullName evidence="9">Indole-3-glycerol phosphate synthase</fullName>
        <shortName evidence="9">IGPS</shortName>
        <ecNumber evidence="9">4.1.1.48</ecNumber>
    </recommendedName>
</protein>
<dbReference type="UniPathway" id="UPA00035">
    <property type="reaction ID" value="UER00043"/>
</dbReference>
<organism evidence="11 12">
    <name type="scientific">Paucilactobacillus nenjiangensis</name>
    <dbReference type="NCBI Taxonomy" id="1296540"/>
    <lineage>
        <taxon>Bacteria</taxon>
        <taxon>Bacillati</taxon>
        <taxon>Bacillota</taxon>
        <taxon>Bacilli</taxon>
        <taxon>Lactobacillales</taxon>
        <taxon>Lactobacillaceae</taxon>
        <taxon>Paucilactobacillus</taxon>
    </lineage>
</organism>
<evidence type="ECO:0000256" key="6">
    <source>
        <dbReference type="ARBA" id="ARBA00022822"/>
    </source>
</evidence>
<comment type="catalytic activity">
    <reaction evidence="1 9">
        <text>1-(2-carboxyphenylamino)-1-deoxy-D-ribulose 5-phosphate + H(+) = (1S,2R)-1-C-(indol-3-yl)glycerol 3-phosphate + CO2 + H2O</text>
        <dbReference type="Rhea" id="RHEA:23476"/>
        <dbReference type="ChEBI" id="CHEBI:15377"/>
        <dbReference type="ChEBI" id="CHEBI:15378"/>
        <dbReference type="ChEBI" id="CHEBI:16526"/>
        <dbReference type="ChEBI" id="CHEBI:58613"/>
        <dbReference type="ChEBI" id="CHEBI:58866"/>
        <dbReference type="EC" id="4.1.1.48"/>
    </reaction>
</comment>
<reference evidence="11 12" key="1">
    <citation type="submission" date="2019-09" db="EMBL/GenBank/DDBJ databases">
        <title>Complete Genome Sequence of Lactobacillus nenjiangensis SH-Y15, isolated from sauerkraut.</title>
        <authorList>
            <person name="Yang H."/>
        </authorList>
    </citation>
    <scope>NUCLEOTIDE SEQUENCE [LARGE SCALE GENOMIC DNA]</scope>
    <source>
        <strain evidence="11 12">SH-Y15</strain>
    </source>
</reference>
<evidence type="ECO:0000256" key="4">
    <source>
        <dbReference type="ARBA" id="ARBA00022605"/>
    </source>
</evidence>
<gene>
    <name evidence="9 11" type="primary">trpC</name>
    <name evidence="11" type="ORF">F0161_01600</name>
</gene>
<dbReference type="GO" id="GO:0000162">
    <property type="term" value="P:L-tryptophan biosynthetic process"/>
    <property type="evidence" value="ECO:0007669"/>
    <property type="project" value="UniProtKB-UniRule"/>
</dbReference>
<keyword evidence="5 9" id="KW-0210">Decarboxylase</keyword>
<dbReference type="SUPFAM" id="SSF51366">
    <property type="entry name" value="Ribulose-phoshate binding barrel"/>
    <property type="match status" value="1"/>
</dbReference>
<comment type="similarity">
    <text evidence="3 9">Belongs to the TrpC family.</text>
</comment>
<keyword evidence="12" id="KW-1185">Reference proteome</keyword>
<feature type="domain" description="Indole-3-glycerol phosphate synthase" evidence="10">
    <location>
        <begin position="4"/>
        <end position="256"/>
    </location>
</feature>
<dbReference type="HAMAP" id="MF_00134_B">
    <property type="entry name" value="IGPS_B"/>
    <property type="match status" value="1"/>
</dbReference>
<dbReference type="CDD" id="cd00331">
    <property type="entry name" value="IGPS"/>
    <property type="match status" value="1"/>
</dbReference>
<dbReference type="PANTHER" id="PTHR22854:SF2">
    <property type="entry name" value="INDOLE-3-GLYCEROL-PHOSPHATE SYNTHASE"/>
    <property type="match status" value="1"/>
</dbReference>
<dbReference type="InterPro" id="IPR001468">
    <property type="entry name" value="Indole-3-GlycerolPSynthase_CS"/>
</dbReference>
<keyword evidence="7 9" id="KW-0057">Aromatic amino acid biosynthesis</keyword>
<evidence type="ECO:0000313" key="11">
    <source>
        <dbReference type="EMBL" id="QER66688.1"/>
    </source>
</evidence>
<evidence type="ECO:0000256" key="3">
    <source>
        <dbReference type="ARBA" id="ARBA00008737"/>
    </source>
</evidence>
<evidence type="ECO:0000259" key="10">
    <source>
        <dbReference type="Pfam" id="PF00218"/>
    </source>
</evidence>
<dbReference type="FunFam" id="3.20.20.70:FF:000024">
    <property type="entry name" value="Indole-3-glycerol phosphate synthase"/>
    <property type="match status" value="1"/>
</dbReference>
<accession>A0A5P1X2X8</accession>
<dbReference type="EMBL" id="CP043939">
    <property type="protein sequence ID" value="QER66688.1"/>
    <property type="molecule type" value="Genomic_DNA"/>
</dbReference>